<evidence type="ECO:0000256" key="1">
    <source>
        <dbReference type="SAM" id="Coils"/>
    </source>
</evidence>
<evidence type="ECO:0000313" key="5">
    <source>
        <dbReference type="Proteomes" id="UP001441944"/>
    </source>
</evidence>
<comment type="caution">
    <text evidence="4">The sequence shown here is derived from an EMBL/GenBank/DDBJ whole genome shotgun (WGS) entry which is preliminary data.</text>
</comment>
<keyword evidence="3" id="KW-0472">Membrane</keyword>
<dbReference type="RefSeq" id="WP_348150509.1">
    <property type="nucleotide sequence ID" value="NZ_BAABWU010000011.1"/>
</dbReference>
<reference evidence="4 5" key="1">
    <citation type="submission" date="2024-04" db="EMBL/GenBank/DDBJ databases">
        <title>Draft genome sequence of Pseudophaeobacter arcticus NBRC 116598.</title>
        <authorList>
            <person name="Miyakawa T."/>
            <person name="Kusuya Y."/>
            <person name="Miura T."/>
        </authorList>
    </citation>
    <scope>NUCLEOTIDE SEQUENCE [LARGE SCALE GENOMIC DNA]</scope>
    <source>
        <strain evidence="4 5">SU-CL00105</strain>
    </source>
</reference>
<name>A0ABQ0ANB0_9RHOB</name>
<keyword evidence="1" id="KW-0175">Coiled coil</keyword>
<keyword evidence="3" id="KW-0812">Transmembrane</keyword>
<feature type="transmembrane region" description="Helical" evidence="3">
    <location>
        <begin position="6"/>
        <end position="25"/>
    </location>
</feature>
<gene>
    <name evidence="4" type="ORF">NBRC116598_28150</name>
</gene>
<keyword evidence="5" id="KW-1185">Reference proteome</keyword>
<evidence type="ECO:0000256" key="3">
    <source>
        <dbReference type="SAM" id="Phobius"/>
    </source>
</evidence>
<dbReference type="EMBL" id="BAABWU010000011">
    <property type="protein sequence ID" value="GAA6197371.1"/>
    <property type="molecule type" value="Genomic_DNA"/>
</dbReference>
<feature type="region of interest" description="Disordered" evidence="2">
    <location>
        <begin position="92"/>
        <end position="111"/>
    </location>
</feature>
<evidence type="ECO:0000256" key="2">
    <source>
        <dbReference type="SAM" id="MobiDB-lite"/>
    </source>
</evidence>
<protein>
    <submittedName>
        <fullName evidence="4">Uncharacterized protein</fullName>
    </submittedName>
</protein>
<evidence type="ECO:0000313" key="4">
    <source>
        <dbReference type="EMBL" id="GAA6197371.1"/>
    </source>
</evidence>
<organism evidence="4 5">
    <name type="scientific">Pseudophaeobacter arcticus</name>
    <dbReference type="NCBI Taxonomy" id="385492"/>
    <lineage>
        <taxon>Bacteria</taxon>
        <taxon>Pseudomonadati</taxon>
        <taxon>Pseudomonadota</taxon>
        <taxon>Alphaproteobacteria</taxon>
        <taxon>Rhodobacterales</taxon>
        <taxon>Paracoccaceae</taxon>
        <taxon>Pseudophaeobacter</taxon>
    </lineage>
</organism>
<proteinExistence type="predicted"/>
<sequence>MTLVWLLRNLPVLAVALGGAVLVLWGGRLLQERTRLSAELGQLQRQLSTALIELDRAQEAARIHRAHLARAEDAARRWSGIANDLQRMEGQDAPLSPLLGHTAERLYQTRP</sequence>
<keyword evidence="3" id="KW-1133">Transmembrane helix</keyword>
<dbReference type="Proteomes" id="UP001441944">
    <property type="component" value="Unassembled WGS sequence"/>
</dbReference>
<feature type="coiled-coil region" evidence="1">
    <location>
        <begin position="33"/>
        <end position="74"/>
    </location>
</feature>
<accession>A0ABQ0ANB0</accession>